<dbReference type="Proteomes" id="UP000294927">
    <property type="component" value="Unassembled WGS sequence"/>
</dbReference>
<dbReference type="EMBL" id="SOCP01000019">
    <property type="protein sequence ID" value="TDV41854.1"/>
    <property type="molecule type" value="Genomic_DNA"/>
</dbReference>
<dbReference type="PANTHER" id="PTHR30024">
    <property type="entry name" value="ALIPHATIC SULFONATES-BINDING PROTEIN-RELATED"/>
    <property type="match status" value="1"/>
</dbReference>
<dbReference type="RefSeq" id="WP_243867129.1">
    <property type="nucleotide sequence ID" value="NZ_SOCP01000019.1"/>
</dbReference>
<evidence type="ECO:0000313" key="4">
    <source>
        <dbReference type="Proteomes" id="UP000294927"/>
    </source>
</evidence>
<dbReference type="SMART" id="SM00062">
    <property type="entry name" value="PBPb"/>
    <property type="match status" value="1"/>
</dbReference>
<evidence type="ECO:0000313" key="3">
    <source>
        <dbReference type="EMBL" id="TDV41854.1"/>
    </source>
</evidence>
<dbReference type="SUPFAM" id="SSF53850">
    <property type="entry name" value="Periplasmic binding protein-like II"/>
    <property type="match status" value="1"/>
</dbReference>
<name>A0A4R7V003_9PSEU</name>
<comment type="similarity">
    <text evidence="1">Belongs to the bacterial solute-binding protein SsuA/TauA family.</text>
</comment>
<dbReference type="PANTHER" id="PTHR30024:SF42">
    <property type="entry name" value="ALIPHATIC SULFONATES-BINDING PROTEIN-RELATED"/>
    <property type="match status" value="1"/>
</dbReference>
<dbReference type="InterPro" id="IPR001638">
    <property type="entry name" value="Solute-binding_3/MltF_N"/>
</dbReference>
<accession>A0A4R7V003</accession>
<dbReference type="Pfam" id="PF09084">
    <property type="entry name" value="NMT1"/>
    <property type="match status" value="1"/>
</dbReference>
<protein>
    <submittedName>
        <fullName evidence="3">NitT/TauT family transport system substrate-binding protein</fullName>
    </submittedName>
</protein>
<comment type="caution">
    <text evidence="3">The sequence shown here is derived from an EMBL/GenBank/DDBJ whole genome shotgun (WGS) entry which is preliminary data.</text>
</comment>
<dbReference type="Gene3D" id="3.40.190.10">
    <property type="entry name" value="Periplasmic binding protein-like II"/>
    <property type="match status" value="2"/>
</dbReference>
<reference evidence="3 4" key="1">
    <citation type="submission" date="2019-03" db="EMBL/GenBank/DDBJ databases">
        <title>Genomic Encyclopedia of Archaeal and Bacterial Type Strains, Phase II (KMG-II): from individual species to whole genera.</title>
        <authorList>
            <person name="Goeker M."/>
        </authorList>
    </citation>
    <scope>NUCLEOTIDE SEQUENCE [LARGE SCALE GENOMIC DNA]</scope>
    <source>
        <strain evidence="3 4">DSM 45499</strain>
    </source>
</reference>
<dbReference type="InterPro" id="IPR015168">
    <property type="entry name" value="SsuA/THI5"/>
</dbReference>
<evidence type="ECO:0000256" key="1">
    <source>
        <dbReference type="ARBA" id="ARBA00010742"/>
    </source>
</evidence>
<keyword evidence="4" id="KW-1185">Reference proteome</keyword>
<dbReference type="AlphaFoldDB" id="A0A4R7V003"/>
<gene>
    <name evidence="3" type="ORF">CLV71_119176</name>
</gene>
<sequence length="327" mass="34273">MAALLTAGCGLFGGDDSGSDAASSDTTAKTAGPLEKSTLNVGVMVGIDCSGAQMALLRDLFKEEGLTIKPETVQSGAVAIPKLASGGLDFTFGNWVSFLKAQAAGAVDMRFVSESYIATPNTNFALITGPDSGISSVKDLVGKTVAVNAKGNINELLIRAVMEANDIDFNSINLVEMGFPDMTGALQAKTVDVASLIDPFVALAQQKIGAKIVVDLTGKGSTENFPTAGFATTAKFAKDNPNTVAAFQRVLLKGQQLAGDRKNVEEALPKFAKLDPETAAIVKIGQFPTTIDSKRLQRIADLLQTYQMLPKKLDVKPLVIPMPTSSS</sequence>
<organism evidence="3 4">
    <name type="scientific">Actinophytocola oryzae</name>
    <dbReference type="NCBI Taxonomy" id="502181"/>
    <lineage>
        <taxon>Bacteria</taxon>
        <taxon>Bacillati</taxon>
        <taxon>Actinomycetota</taxon>
        <taxon>Actinomycetes</taxon>
        <taxon>Pseudonocardiales</taxon>
        <taxon>Pseudonocardiaceae</taxon>
    </lineage>
</organism>
<evidence type="ECO:0000259" key="2">
    <source>
        <dbReference type="SMART" id="SM00062"/>
    </source>
</evidence>
<proteinExistence type="inferred from homology"/>
<feature type="domain" description="Solute-binding protein family 3/N-terminal" evidence="2">
    <location>
        <begin position="38"/>
        <end position="267"/>
    </location>
</feature>